<name>A0A1F6XHB9_9BACT</name>
<dbReference type="AlphaFoldDB" id="A0A1F6XHB9"/>
<sequence>MKKEKKYTSKEMKHYLDASAEIYNENLKGIREGSIITNRRLDTITETLAGHTKILNKHTEILSEHTKKLDSHTEMIGTLMVDMTIVKEDVSVIKSDLKKKVDYDEFLSLVKRVQKIEAKI</sequence>
<dbReference type="STRING" id="1801773.A3A03_00420"/>
<evidence type="ECO:0000313" key="2">
    <source>
        <dbReference type="Proteomes" id="UP000176629"/>
    </source>
</evidence>
<dbReference type="EMBL" id="MFUX01000043">
    <property type="protein sequence ID" value="OGI93580.1"/>
    <property type="molecule type" value="Genomic_DNA"/>
</dbReference>
<organism evidence="1 2">
    <name type="scientific">Candidatus Nomurabacteria bacterium RIFCSPLOWO2_01_FULL_40_18</name>
    <dbReference type="NCBI Taxonomy" id="1801773"/>
    <lineage>
        <taxon>Bacteria</taxon>
        <taxon>Candidatus Nomuraibacteriota</taxon>
    </lineage>
</organism>
<dbReference type="Proteomes" id="UP000176629">
    <property type="component" value="Unassembled WGS sequence"/>
</dbReference>
<reference evidence="1 2" key="1">
    <citation type="journal article" date="2016" name="Nat. Commun.">
        <title>Thousands of microbial genomes shed light on interconnected biogeochemical processes in an aquifer system.</title>
        <authorList>
            <person name="Anantharaman K."/>
            <person name="Brown C.T."/>
            <person name="Hug L.A."/>
            <person name="Sharon I."/>
            <person name="Castelle C.J."/>
            <person name="Probst A.J."/>
            <person name="Thomas B.C."/>
            <person name="Singh A."/>
            <person name="Wilkins M.J."/>
            <person name="Karaoz U."/>
            <person name="Brodie E.L."/>
            <person name="Williams K.H."/>
            <person name="Hubbard S.S."/>
            <person name="Banfield J.F."/>
        </authorList>
    </citation>
    <scope>NUCLEOTIDE SEQUENCE [LARGE SCALE GENOMIC DNA]</scope>
</reference>
<comment type="caution">
    <text evidence="1">The sequence shown here is derived from an EMBL/GenBank/DDBJ whole genome shotgun (WGS) entry which is preliminary data.</text>
</comment>
<protein>
    <submittedName>
        <fullName evidence="1">Uncharacterized protein</fullName>
    </submittedName>
</protein>
<gene>
    <name evidence="1" type="ORF">A3A03_00420</name>
</gene>
<proteinExistence type="predicted"/>
<evidence type="ECO:0000313" key="1">
    <source>
        <dbReference type="EMBL" id="OGI93580.1"/>
    </source>
</evidence>
<accession>A0A1F6XHB9</accession>